<feature type="transmembrane region" description="Helical" evidence="1">
    <location>
        <begin position="36"/>
        <end position="52"/>
    </location>
</feature>
<dbReference type="Proteomes" id="UP001226160">
    <property type="component" value="Unassembled WGS sequence"/>
</dbReference>
<accession>A0AAP4BT25</accession>
<evidence type="ECO:0000313" key="3">
    <source>
        <dbReference type="Proteomes" id="UP001226160"/>
    </source>
</evidence>
<sequence>MAANTPGGFSRRRLGIICAAVLASLLTWWWLKSAGVILVLVIAVLAWFYLASRPSSNEVQALRTSIKLSLDELDDVLAEYDEFAYSHDPDNLADRTIHRPELLNTDSADPDIERFHYEYSTAQRYRKRMHAHLANHHLGVGQLERLLRISDERVAKLREYWLAARRAAHRQGPGKPGTS</sequence>
<gene>
    <name evidence="2" type="ORF">QPX54_02080</name>
</gene>
<comment type="caution">
    <text evidence="2">The sequence shown here is derived from an EMBL/GenBank/DDBJ whole genome shotgun (WGS) entry which is preliminary data.</text>
</comment>
<keyword evidence="1" id="KW-0472">Membrane</keyword>
<dbReference type="AlphaFoldDB" id="A0AAP4BT25"/>
<proteinExistence type="predicted"/>
<evidence type="ECO:0000313" key="2">
    <source>
        <dbReference type="EMBL" id="MDK4325308.1"/>
    </source>
</evidence>
<organism evidence="2 3">
    <name type="scientific">Corynebacterium propinquum</name>
    <dbReference type="NCBI Taxonomy" id="43769"/>
    <lineage>
        <taxon>Bacteria</taxon>
        <taxon>Bacillati</taxon>
        <taxon>Actinomycetota</taxon>
        <taxon>Actinomycetes</taxon>
        <taxon>Mycobacteriales</taxon>
        <taxon>Corynebacteriaceae</taxon>
        <taxon>Corynebacterium</taxon>
    </lineage>
</organism>
<protein>
    <submittedName>
        <fullName evidence="2">Uncharacterized protein</fullName>
    </submittedName>
</protein>
<reference evidence="2" key="1">
    <citation type="submission" date="2023-05" db="EMBL/GenBank/DDBJ databases">
        <title>Metabolic capabilities are highly conserved among human nasal-associated Corynebacterium species in pangenomic analyses.</title>
        <authorList>
            <person name="Tran T.H."/>
            <person name="Roberts A.Q."/>
            <person name="Escapa I.F."/>
            <person name="Gao W."/>
            <person name="Conlan S."/>
            <person name="Kong H."/>
            <person name="Segre J.A."/>
            <person name="Kelly M.S."/>
            <person name="Lemon K.P."/>
        </authorList>
    </citation>
    <scope>NUCLEOTIDE SEQUENCE</scope>
    <source>
        <strain evidence="2">KPL2654</strain>
    </source>
</reference>
<keyword evidence="1" id="KW-1133">Transmembrane helix</keyword>
<feature type="transmembrane region" description="Helical" evidence="1">
    <location>
        <begin position="12"/>
        <end position="30"/>
    </location>
</feature>
<name>A0AAP4BT25_9CORY</name>
<keyword evidence="1" id="KW-0812">Transmembrane</keyword>
<dbReference type="EMBL" id="JASNVP010000002">
    <property type="protein sequence ID" value="MDK4325308.1"/>
    <property type="molecule type" value="Genomic_DNA"/>
</dbReference>
<evidence type="ECO:0000256" key="1">
    <source>
        <dbReference type="SAM" id="Phobius"/>
    </source>
</evidence>
<dbReference type="RefSeq" id="WP_236588459.1">
    <property type="nucleotide sequence ID" value="NZ_CP068160.1"/>
</dbReference>